<dbReference type="EMBL" id="JACDZE010000006">
    <property type="protein sequence ID" value="MBA5630656.1"/>
    <property type="molecule type" value="Genomic_DNA"/>
</dbReference>
<evidence type="ECO:0000313" key="2">
    <source>
        <dbReference type="EMBL" id="MBA5630656.1"/>
    </source>
</evidence>
<dbReference type="Proteomes" id="UP000552241">
    <property type="component" value="Unassembled WGS sequence"/>
</dbReference>
<keyword evidence="3" id="KW-1185">Reference proteome</keyword>
<proteinExistence type="predicted"/>
<reference evidence="2 3" key="1">
    <citation type="submission" date="2020-07" db="EMBL/GenBank/DDBJ databases">
        <title>Moheibacter lacus sp. nov., a member of the family Flavobacteriaceae isolated from freshwater lake sediment.</title>
        <authorList>
            <person name="Liu Y."/>
        </authorList>
    </citation>
    <scope>NUCLEOTIDE SEQUENCE [LARGE SCALE GENOMIC DNA]</scope>
    <source>
        <strain evidence="2 3">BDHS18</strain>
    </source>
</reference>
<dbReference type="InterPro" id="IPR032557">
    <property type="entry name" value="DUF4935"/>
</dbReference>
<evidence type="ECO:0000313" key="3">
    <source>
        <dbReference type="Proteomes" id="UP000552241"/>
    </source>
</evidence>
<name>A0A838ZUI1_9FLAO</name>
<feature type="domain" description="DUF4935" evidence="1">
    <location>
        <begin position="5"/>
        <end position="164"/>
    </location>
</feature>
<sequence length="370" mass="44457">MINVIILDTNILRGLGPNFFDKIDYISLQEYCYSSASEIIIPNAVLLEYLDYYEREIIQKNLNEIERAYSKLLNLEKFDKLKKPNLKKYAKDQIEFIENKLTQNRLRPILTPFLSENELLDFLIENKQEIKKDNTRDFIIWTNTLEIGEKYSDEQVVLISNDKIFKENKFFEKIRIRRKVENLKIFDSIASFLSVYGFKSENLNKELLLKSIPLPIIKKELKKDKNSIPSHISRYYYHSRKNFKLEEFEVQKFEIEEYYAHKETETGIIKVIVHVNVKVKMVFEPEKDLDKLREYLNSVDEKKDFYPNSFDKDGRPIFDDWILFHFGMEFNETEQKIEKTEFYDFFPEDANFRRMKAAHNNCSRCTTPFF</sequence>
<evidence type="ECO:0000259" key="1">
    <source>
        <dbReference type="Pfam" id="PF16289"/>
    </source>
</evidence>
<dbReference type="Gene3D" id="3.40.50.1010">
    <property type="entry name" value="5'-nuclease"/>
    <property type="match status" value="1"/>
</dbReference>
<dbReference type="Pfam" id="PF16289">
    <property type="entry name" value="PIN_12"/>
    <property type="match status" value="1"/>
</dbReference>
<gene>
    <name evidence="2" type="ORF">HU137_12880</name>
</gene>
<accession>A0A838ZUI1</accession>
<dbReference type="AlphaFoldDB" id="A0A838ZUI1"/>
<comment type="caution">
    <text evidence="2">The sequence shown here is derived from an EMBL/GenBank/DDBJ whole genome shotgun (WGS) entry which is preliminary data.</text>
</comment>
<organism evidence="2 3">
    <name type="scientific">Moheibacter lacus</name>
    <dbReference type="NCBI Taxonomy" id="2745851"/>
    <lineage>
        <taxon>Bacteria</taxon>
        <taxon>Pseudomonadati</taxon>
        <taxon>Bacteroidota</taxon>
        <taxon>Flavobacteriia</taxon>
        <taxon>Flavobacteriales</taxon>
        <taxon>Weeksellaceae</taxon>
        <taxon>Moheibacter</taxon>
    </lineage>
</organism>
<protein>
    <recommendedName>
        <fullName evidence="1">DUF4935 domain-containing protein</fullName>
    </recommendedName>
</protein>